<evidence type="ECO:0000259" key="8">
    <source>
        <dbReference type="PROSITE" id="PS50056"/>
    </source>
</evidence>
<evidence type="ECO:0000259" key="7">
    <source>
        <dbReference type="PROSITE" id="PS50055"/>
    </source>
</evidence>
<dbReference type="Proteomes" id="UP001164746">
    <property type="component" value="Chromosome 10"/>
</dbReference>
<dbReference type="Gene3D" id="2.170.300.10">
    <property type="entry name" value="Tie2 ligand-binding domain superfamily"/>
    <property type="match status" value="1"/>
</dbReference>
<feature type="domain" description="Tyrosine specific protein phosphatases" evidence="8">
    <location>
        <begin position="745"/>
        <end position="821"/>
    </location>
</feature>
<feature type="domain" description="Tyrosine-protein phosphatase" evidence="7">
    <location>
        <begin position="382"/>
        <end position="830"/>
    </location>
</feature>
<evidence type="ECO:0000313" key="9">
    <source>
        <dbReference type="EMBL" id="WAR17188.1"/>
    </source>
</evidence>
<dbReference type="InterPro" id="IPR029021">
    <property type="entry name" value="Prot-tyrosine_phosphatase-like"/>
</dbReference>
<name>A0ABY7F4S4_MYAAR</name>
<dbReference type="InterPro" id="IPR000387">
    <property type="entry name" value="Tyr_Pase_dom"/>
</dbReference>
<dbReference type="EC" id="3.1.3.48" evidence="2"/>
<dbReference type="PANTHER" id="PTHR19134">
    <property type="entry name" value="RECEPTOR-TYPE TYROSINE-PROTEIN PHOSPHATASE"/>
    <property type="match status" value="1"/>
</dbReference>
<accession>A0ABY7F4S4</accession>
<keyword evidence="6" id="KW-0812">Transmembrane</keyword>
<keyword evidence="6" id="KW-1133">Transmembrane helix</keyword>
<dbReference type="PRINTS" id="PR00011">
    <property type="entry name" value="EGFLAMININ"/>
</dbReference>
<dbReference type="PROSITE" id="PS50055">
    <property type="entry name" value="TYR_PHOSPHATASE_PTP"/>
    <property type="match status" value="1"/>
</dbReference>
<dbReference type="InterPro" id="IPR003595">
    <property type="entry name" value="Tyr_Pase_cat"/>
</dbReference>
<dbReference type="Gene3D" id="3.90.190.10">
    <property type="entry name" value="Protein tyrosine phosphatase superfamily"/>
    <property type="match status" value="2"/>
</dbReference>
<dbReference type="SMART" id="SM00404">
    <property type="entry name" value="PTPc_motif"/>
    <property type="match status" value="2"/>
</dbReference>
<dbReference type="SMART" id="SM00180">
    <property type="entry name" value="EGF_Lam"/>
    <property type="match status" value="4"/>
</dbReference>
<evidence type="ECO:0000256" key="4">
    <source>
        <dbReference type="ARBA" id="ARBA00022912"/>
    </source>
</evidence>
<dbReference type="SMART" id="SM00181">
    <property type="entry name" value="EGF"/>
    <property type="match status" value="4"/>
</dbReference>
<comment type="similarity">
    <text evidence="1">Belongs to the protein-tyrosine phosphatase family.</text>
</comment>
<keyword evidence="10" id="KW-1185">Reference proteome</keyword>
<dbReference type="SUPFAM" id="SSF52799">
    <property type="entry name" value="(Phosphotyrosine protein) phosphatases II"/>
    <property type="match status" value="2"/>
</dbReference>
<dbReference type="PRINTS" id="PR00700">
    <property type="entry name" value="PRTYPHPHTASE"/>
</dbReference>
<gene>
    <name evidence="9" type="ORF">MAR_031782</name>
</gene>
<dbReference type="InterPro" id="IPR000742">
    <property type="entry name" value="EGF"/>
</dbReference>
<evidence type="ECO:0000313" key="10">
    <source>
        <dbReference type="Proteomes" id="UP001164746"/>
    </source>
</evidence>
<evidence type="ECO:0000256" key="3">
    <source>
        <dbReference type="ARBA" id="ARBA00022801"/>
    </source>
</evidence>
<evidence type="ECO:0000256" key="5">
    <source>
        <dbReference type="SAM" id="MobiDB-lite"/>
    </source>
</evidence>
<dbReference type="PANTHER" id="PTHR19134:SF562">
    <property type="entry name" value="PROTEIN-TYROSINE-PHOSPHATASE"/>
    <property type="match status" value="1"/>
</dbReference>
<dbReference type="PROSITE" id="PS50056">
    <property type="entry name" value="TYR_PHOSPHATASE_2"/>
    <property type="match status" value="1"/>
</dbReference>
<keyword evidence="6" id="KW-0472">Membrane</keyword>
<dbReference type="CDD" id="cd00055">
    <property type="entry name" value="EGF_Lam"/>
    <property type="match status" value="3"/>
</dbReference>
<organism evidence="9 10">
    <name type="scientific">Mya arenaria</name>
    <name type="common">Soft-shell clam</name>
    <dbReference type="NCBI Taxonomy" id="6604"/>
    <lineage>
        <taxon>Eukaryota</taxon>
        <taxon>Metazoa</taxon>
        <taxon>Spiralia</taxon>
        <taxon>Lophotrochozoa</taxon>
        <taxon>Mollusca</taxon>
        <taxon>Bivalvia</taxon>
        <taxon>Autobranchia</taxon>
        <taxon>Heteroconchia</taxon>
        <taxon>Euheterodonta</taxon>
        <taxon>Imparidentia</taxon>
        <taxon>Neoheterodontei</taxon>
        <taxon>Myida</taxon>
        <taxon>Myoidea</taxon>
        <taxon>Myidae</taxon>
        <taxon>Mya</taxon>
    </lineage>
</organism>
<dbReference type="Pfam" id="PF00102">
    <property type="entry name" value="Y_phosphatase"/>
    <property type="match status" value="2"/>
</dbReference>
<evidence type="ECO:0000256" key="6">
    <source>
        <dbReference type="SAM" id="Phobius"/>
    </source>
</evidence>
<dbReference type="PROSITE" id="PS01248">
    <property type="entry name" value="EGF_LAM_1"/>
    <property type="match status" value="1"/>
</dbReference>
<dbReference type="InterPro" id="IPR002049">
    <property type="entry name" value="LE_dom"/>
</dbReference>
<sequence>MQCSRGCEGNNCSQIDGSCTCREYYSGKKCDSCIADRYGEDCSEPCSLGCLENTCSSTDGKCYCKDFYTRDKCDVCEDGRYGEDCSKPCSLGCLENTCSSSDGNCDCKEFYTRDKCDVCEDGRYGEDCSKPCSLGCLENNCSSSDGKCDCKNLYTGDTCDICVNGRYDDGCVNASTRNEQAETDKPIIGALVGGVIGTVLVAVTVVVVVIILKRRNELCWEKPRGEEQHSEETHTPRPVVYATVQKNRHSSVLSQQMESSRDNQAHHPHTSLFDHPAETGNKLYEDISNGTDDSGIVQKKAKQEAGHRVNIQTHHVELVMTDETTEDDGLEIDDDEQIARARAITFEEKGGIYYNSADKINNQKVAVNNLTKYVIEKTDIDIEEEFEKFPYGLTKSYAVSQKLEHSHRNRYKGIYPYDDTRVKLRDCQTDYINASFINGYNKRHAYIAALGPMSKQLGDFSPFWQMIWQEKVEKIVMLTNLVEDGKDKCEQYWPHPGTSKNYGMYSVSCLNENVYADYKRREFTISKGRETRELHHLHFTCWPDKDVPEDVTGITEFRQRVQNIPSQFDGPVLVHCRALVCSLSDISKPIRGKYFRQYMRQMGDEDFDGQFQEMQTVLEKPSDNEMHAVERNKIMKGKNRPFADIPEDRNRPCLFLNNPPGASGYINAVYIDKQNVGLYYPAGNNVLKQGMFQVSWTKQENHGYCTKRLLTIKHNEPNGHCSEREVTHFEFNAWDNTSDIPRSTKDYLDLIKSVDASLREVSNRGPVLVHCLDGAGKSALYCAVSILVEKMDIYQEVSVVNTIRKVKSIRKSAIPTKAQFEFCHECVFTYVKSFEYSQYANFTARISSVSDA</sequence>
<dbReference type="CDD" id="cd00047">
    <property type="entry name" value="PTPc"/>
    <property type="match status" value="1"/>
</dbReference>
<keyword evidence="4" id="KW-0904">Protein phosphatase</keyword>
<dbReference type="Pfam" id="PF00053">
    <property type="entry name" value="EGF_laminin"/>
    <property type="match status" value="1"/>
</dbReference>
<dbReference type="EMBL" id="CP111021">
    <property type="protein sequence ID" value="WAR17188.1"/>
    <property type="molecule type" value="Genomic_DNA"/>
</dbReference>
<feature type="region of interest" description="Disordered" evidence="5">
    <location>
        <begin position="253"/>
        <end position="277"/>
    </location>
</feature>
<dbReference type="InterPro" id="IPR000242">
    <property type="entry name" value="PTP_cat"/>
</dbReference>
<evidence type="ECO:0000256" key="2">
    <source>
        <dbReference type="ARBA" id="ARBA00013064"/>
    </source>
</evidence>
<reference evidence="9" key="1">
    <citation type="submission" date="2022-11" db="EMBL/GenBank/DDBJ databases">
        <title>Centuries of genome instability and evolution in soft-shell clam transmissible cancer (bioRxiv).</title>
        <authorList>
            <person name="Hart S.F.M."/>
            <person name="Yonemitsu M.A."/>
            <person name="Giersch R.M."/>
            <person name="Beal B.F."/>
            <person name="Arriagada G."/>
            <person name="Davis B.W."/>
            <person name="Ostrander E.A."/>
            <person name="Goff S.P."/>
            <person name="Metzger M.J."/>
        </authorList>
    </citation>
    <scope>NUCLEOTIDE SEQUENCE</scope>
    <source>
        <strain evidence="9">MELC-2E11</strain>
        <tissue evidence="9">Siphon/mantle</tissue>
    </source>
</reference>
<feature type="transmembrane region" description="Helical" evidence="6">
    <location>
        <begin position="187"/>
        <end position="212"/>
    </location>
</feature>
<proteinExistence type="inferred from homology"/>
<keyword evidence="3" id="KW-0378">Hydrolase</keyword>
<dbReference type="InterPro" id="IPR050348">
    <property type="entry name" value="Protein-Tyr_Phosphatase"/>
</dbReference>
<dbReference type="SMART" id="SM00194">
    <property type="entry name" value="PTPc"/>
    <property type="match status" value="1"/>
</dbReference>
<evidence type="ECO:0000256" key="1">
    <source>
        <dbReference type="ARBA" id="ARBA00009580"/>
    </source>
</evidence>
<protein>
    <recommendedName>
        <fullName evidence="2">protein-tyrosine-phosphatase</fullName>
        <ecNumber evidence="2">3.1.3.48</ecNumber>
    </recommendedName>
</protein>